<dbReference type="InterPro" id="IPR005162">
    <property type="entry name" value="Retrotrans_gag_dom"/>
</dbReference>
<name>A0ABQ5FQM4_9ASTR</name>
<reference evidence="3" key="2">
    <citation type="submission" date="2022-01" db="EMBL/GenBank/DDBJ databases">
        <authorList>
            <person name="Yamashiro T."/>
            <person name="Shiraishi A."/>
            <person name="Satake H."/>
            <person name="Nakayama K."/>
        </authorList>
    </citation>
    <scope>NUCLEOTIDE SEQUENCE</scope>
</reference>
<dbReference type="PANTHER" id="PTHR33223">
    <property type="entry name" value="CCHC-TYPE DOMAIN-CONTAINING PROTEIN"/>
    <property type="match status" value="1"/>
</dbReference>
<evidence type="ECO:0000313" key="4">
    <source>
        <dbReference type="Proteomes" id="UP001151760"/>
    </source>
</evidence>
<evidence type="ECO:0000256" key="1">
    <source>
        <dbReference type="SAM" id="MobiDB-lite"/>
    </source>
</evidence>
<comment type="caution">
    <text evidence="3">The sequence shown here is derived from an EMBL/GenBank/DDBJ whole genome shotgun (WGS) entry which is preliminary data.</text>
</comment>
<accession>A0ABQ5FQM4</accession>
<keyword evidence="4" id="KW-1185">Reference proteome</keyword>
<gene>
    <name evidence="3" type="ORF">Tco_1017140</name>
</gene>
<reference evidence="3" key="1">
    <citation type="journal article" date="2022" name="Int. J. Mol. Sci.">
        <title>Draft Genome of Tanacetum Coccineum: Genomic Comparison of Closely Related Tanacetum-Family Plants.</title>
        <authorList>
            <person name="Yamashiro T."/>
            <person name="Shiraishi A."/>
            <person name="Nakayama K."/>
            <person name="Satake H."/>
        </authorList>
    </citation>
    <scope>NUCLEOTIDE SEQUENCE</scope>
</reference>
<dbReference type="Proteomes" id="UP001151760">
    <property type="component" value="Unassembled WGS sequence"/>
</dbReference>
<dbReference type="EMBL" id="BQNB010017649">
    <property type="protein sequence ID" value="GJT65660.1"/>
    <property type="molecule type" value="Genomic_DNA"/>
</dbReference>
<protein>
    <submittedName>
        <fullName evidence="3">Zinc finger, CCHC-type containing protein</fullName>
    </submittedName>
</protein>
<feature type="region of interest" description="Disordered" evidence="1">
    <location>
        <begin position="25"/>
        <end position="58"/>
    </location>
</feature>
<organism evidence="3 4">
    <name type="scientific">Tanacetum coccineum</name>
    <dbReference type="NCBI Taxonomy" id="301880"/>
    <lineage>
        <taxon>Eukaryota</taxon>
        <taxon>Viridiplantae</taxon>
        <taxon>Streptophyta</taxon>
        <taxon>Embryophyta</taxon>
        <taxon>Tracheophyta</taxon>
        <taxon>Spermatophyta</taxon>
        <taxon>Magnoliopsida</taxon>
        <taxon>eudicotyledons</taxon>
        <taxon>Gunneridae</taxon>
        <taxon>Pentapetalae</taxon>
        <taxon>asterids</taxon>
        <taxon>campanulids</taxon>
        <taxon>Asterales</taxon>
        <taxon>Asteraceae</taxon>
        <taxon>Asteroideae</taxon>
        <taxon>Anthemideae</taxon>
        <taxon>Anthemidinae</taxon>
        <taxon>Tanacetum</taxon>
    </lineage>
</organism>
<proteinExistence type="predicted"/>
<dbReference type="PANTHER" id="PTHR33223:SF11">
    <property type="entry name" value="ELEMENT PROTEIN, PUTATIVE-RELATED"/>
    <property type="match status" value="1"/>
</dbReference>
<evidence type="ECO:0000259" key="2">
    <source>
        <dbReference type="Pfam" id="PF03732"/>
    </source>
</evidence>
<sequence length="245" mass="28442">MHKLRRAASHQQQNDSLAIAGRNLFDDEPSTSANPGPKPTPPLKILREHSSPNSAGIQNPIVLPVKQTRNIIDTRDIGLIQGVCTFQGEAKKWLDMIPPSQITTWEQLVSKFLDKFFPPGRTSTIRDMILRFRQMDKEHIKDAWIHFQDLIRQAPHHGVNKWLLVQIFYDNISPNDRNGIDYFAQYRFSQLNEEEGWNRIEEYVQYQDDTWEEPTTMNISFISEVIKPTFEGRMKKAQDVTPPKS</sequence>
<dbReference type="Pfam" id="PF03732">
    <property type="entry name" value="Retrotrans_gag"/>
    <property type="match status" value="1"/>
</dbReference>
<feature type="domain" description="Retrotransposon gag" evidence="2">
    <location>
        <begin position="84"/>
        <end position="170"/>
    </location>
</feature>
<evidence type="ECO:0000313" key="3">
    <source>
        <dbReference type="EMBL" id="GJT65660.1"/>
    </source>
</evidence>